<protein>
    <submittedName>
        <fullName evidence="1">Uncharacterized protein</fullName>
    </submittedName>
</protein>
<dbReference type="EMBL" id="VLKF01000001">
    <property type="protein sequence ID" value="TWH71778.1"/>
    <property type="molecule type" value="Genomic_DNA"/>
</dbReference>
<name>A0A562ILL1_9ACTN</name>
<dbReference type="Proteomes" id="UP000321490">
    <property type="component" value="Unassembled WGS sequence"/>
</dbReference>
<dbReference type="RefSeq" id="WP_208103943.1">
    <property type="nucleotide sequence ID" value="NZ_JABGDC010000015.1"/>
</dbReference>
<dbReference type="AlphaFoldDB" id="A0A562ILL1"/>
<comment type="caution">
    <text evidence="1">The sequence shown here is derived from an EMBL/GenBank/DDBJ whole genome shotgun (WGS) entry which is preliminary data.</text>
</comment>
<organism evidence="1 2">
    <name type="scientific">Modestobacter roseus</name>
    <dbReference type="NCBI Taxonomy" id="1181884"/>
    <lineage>
        <taxon>Bacteria</taxon>
        <taxon>Bacillati</taxon>
        <taxon>Actinomycetota</taxon>
        <taxon>Actinomycetes</taxon>
        <taxon>Geodermatophilales</taxon>
        <taxon>Geodermatophilaceae</taxon>
        <taxon>Modestobacter</taxon>
    </lineage>
</organism>
<gene>
    <name evidence="1" type="ORF">JD78_00276</name>
</gene>
<keyword evidence="2" id="KW-1185">Reference proteome</keyword>
<evidence type="ECO:0000313" key="2">
    <source>
        <dbReference type="Proteomes" id="UP000321490"/>
    </source>
</evidence>
<evidence type="ECO:0000313" key="1">
    <source>
        <dbReference type="EMBL" id="TWH71778.1"/>
    </source>
</evidence>
<accession>A0A562ILL1</accession>
<reference evidence="1 2" key="1">
    <citation type="submission" date="2019-07" db="EMBL/GenBank/DDBJ databases">
        <title>R&amp;d 2014.</title>
        <authorList>
            <person name="Klenk H.-P."/>
        </authorList>
    </citation>
    <scope>NUCLEOTIDE SEQUENCE [LARGE SCALE GENOMIC DNA]</scope>
    <source>
        <strain evidence="1 2">DSM 45764</strain>
    </source>
</reference>
<proteinExistence type="predicted"/>
<sequence>MTASLSLTGTSLTATRLVGSHVASTAHDPRSSSAITHAVARPVVDGLDQSVCGVLVSAVADQDWLAFAGTDRCPECSRIAG</sequence>